<dbReference type="AlphaFoldDB" id="R7U677"/>
<evidence type="ECO:0000256" key="4">
    <source>
        <dbReference type="ARBA" id="ARBA00022605"/>
    </source>
</evidence>
<dbReference type="EnsemblMetazoa" id="CapteT61502">
    <property type="protein sequence ID" value="CapteP61502"/>
    <property type="gene ID" value="CapteG61502"/>
</dbReference>
<dbReference type="GO" id="GO:0003879">
    <property type="term" value="F:ATP phosphoribosyltransferase activity"/>
    <property type="evidence" value="ECO:0007669"/>
    <property type="project" value="UniProtKB-EC"/>
</dbReference>
<evidence type="ECO:0000256" key="1">
    <source>
        <dbReference type="ARBA" id="ARBA00000915"/>
    </source>
</evidence>
<dbReference type="STRING" id="283909.R7U677"/>
<reference evidence="9 11" key="2">
    <citation type="journal article" date="2013" name="Nature">
        <title>Insights into bilaterian evolution from three spiralian genomes.</title>
        <authorList>
            <person name="Simakov O."/>
            <person name="Marletaz F."/>
            <person name="Cho S.J."/>
            <person name="Edsinger-Gonzales E."/>
            <person name="Havlak P."/>
            <person name="Hellsten U."/>
            <person name="Kuo D.H."/>
            <person name="Larsson T."/>
            <person name="Lv J."/>
            <person name="Arendt D."/>
            <person name="Savage R."/>
            <person name="Osoegawa K."/>
            <person name="de Jong P."/>
            <person name="Grimwood J."/>
            <person name="Chapman J.A."/>
            <person name="Shapiro H."/>
            <person name="Aerts A."/>
            <person name="Otillar R.P."/>
            <person name="Terry A.Y."/>
            <person name="Boore J.L."/>
            <person name="Grigoriev I.V."/>
            <person name="Lindberg D.R."/>
            <person name="Seaver E.C."/>
            <person name="Weisblat D.A."/>
            <person name="Putnam N.H."/>
            <person name="Rokhsar D.S."/>
        </authorList>
    </citation>
    <scope>NUCLEOTIDE SEQUENCE</scope>
    <source>
        <strain evidence="9 11">I ESC-2004</strain>
    </source>
</reference>
<keyword evidence="11" id="KW-1185">Reference proteome</keyword>
<evidence type="ECO:0000313" key="9">
    <source>
        <dbReference type="EMBL" id="ELT98660.1"/>
    </source>
</evidence>
<evidence type="ECO:0000256" key="3">
    <source>
        <dbReference type="ARBA" id="ARBA00011946"/>
    </source>
</evidence>
<reference evidence="10" key="3">
    <citation type="submission" date="2015-06" db="UniProtKB">
        <authorList>
            <consortium name="EnsemblMetazoa"/>
        </authorList>
    </citation>
    <scope>IDENTIFICATION</scope>
</reference>
<gene>
    <name evidence="9" type="ORF">CAPTEDRAFT_61502</name>
</gene>
<reference evidence="11" key="1">
    <citation type="submission" date="2012-12" db="EMBL/GenBank/DDBJ databases">
        <authorList>
            <person name="Hellsten U."/>
            <person name="Grimwood J."/>
            <person name="Chapman J.A."/>
            <person name="Shapiro H."/>
            <person name="Aerts A."/>
            <person name="Otillar R.P."/>
            <person name="Terry A.Y."/>
            <person name="Boore J.L."/>
            <person name="Simakov O."/>
            <person name="Marletaz F."/>
            <person name="Cho S.-J."/>
            <person name="Edsinger-Gonzales E."/>
            <person name="Havlak P."/>
            <person name="Kuo D.-H."/>
            <person name="Larsson T."/>
            <person name="Lv J."/>
            <person name="Arendt D."/>
            <person name="Savage R."/>
            <person name="Osoegawa K."/>
            <person name="de Jong P."/>
            <person name="Lindberg D.R."/>
            <person name="Seaver E.C."/>
            <person name="Weisblat D.A."/>
            <person name="Putnam N.H."/>
            <person name="Grigoriev I.V."/>
            <person name="Rokhsar D.S."/>
        </authorList>
    </citation>
    <scope>NUCLEOTIDE SEQUENCE</scope>
    <source>
        <strain evidence="11">I ESC-2004</strain>
    </source>
</reference>
<keyword evidence="5" id="KW-0328">Glycosyltransferase</keyword>
<dbReference type="Pfam" id="PF01634">
    <property type="entry name" value="HisG"/>
    <property type="match status" value="1"/>
</dbReference>
<feature type="domain" description="ATP phosphoribosyltransferase catalytic" evidence="8">
    <location>
        <begin position="8"/>
        <end position="162"/>
    </location>
</feature>
<dbReference type="Proteomes" id="UP000014760">
    <property type="component" value="Unassembled WGS sequence"/>
</dbReference>
<comment type="catalytic activity">
    <reaction evidence="1">
        <text>1-(5-phospho-beta-D-ribosyl)-ATP + diphosphate = 5-phospho-alpha-D-ribose 1-diphosphate + ATP</text>
        <dbReference type="Rhea" id="RHEA:18473"/>
        <dbReference type="ChEBI" id="CHEBI:30616"/>
        <dbReference type="ChEBI" id="CHEBI:33019"/>
        <dbReference type="ChEBI" id="CHEBI:58017"/>
        <dbReference type="ChEBI" id="CHEBI:73183"/>
        <dbReference type="EC" id="2.4.2.17"/>
    </reaction>
</comment>
<dbReference type="Gene3D" id="3.40.190.10">
    <property type="entry name" value="Periplasmic binding protein-like II"/>
    <property type="match status" value="2"/>
</dbReference>
<keyword evidence="4" id="KW-0028">Amino-acid biosynthesis</keyword>
<evidence type="ECO:0000313" key="11">
    <source>
        <dbReference type="Proteomes" id="UP000014760"/>
    </source>
</evidence>
<dbReference type="NCBIfam" id="TIGR00070">
    <property type="entry name" value="hisG"/>
    <property type="match status" value="1"/>
</dbReference>
<proteinExistence type="predicted"/>
<dbReference type="InterPro" id="IPR013820">
    <property type="entry name" value="ATP_PRibTrfase_cat"/>
</dbReference>
<keyword evidence="7" id="KW-0368">Histidine biosynthesis</keyword>
<dbReference type="OMA" id="IPNNAVY"/>
<comment type="pathway">
    <text evidence="2">Amino-acid biosynthesis; L-histidine biosynthesis; L-histidine from 5-phospho-alpha-D-ribose 1-diphosphate: step 1/9.</text>
</comment>
<name>R7U677_CAPTE</name>
<dbReference type="PANTHER" id="PTHR21403:SF8">
    <property type="entry name" value="ATP PHOSPHORIBOSYLTRANSFERASE"/>
    <property type="match status" value="1"/>
</dbReference>
<dbReference type="EC" id="2.4.2.17" evidence="3"/>
<dbReference type="PANTHER" id="PTHR21403">
    <property type="entry name" value="ATP PHOSPHORIBOSYLTRANSFERASE ATP-PRTASE"/>
    <property type="match status" value="1"/>
</dbReference>
<feature type="non-terminal residue" evidence="9">
    <location>
        <position position="162"/>
    </location>
</feature>
<dbReference type="GO" id="GO:0005737">
    <property type="term" value="C:cytoplasm"/>
    <property type="evidence" value="ECO:0007669"/>
    <property type="project" value="InterPro"/>
</dbReference>
<dbReference type="UniPathway" id="UPA00031">
    <property type="reaction ID" value="UER00006"/>
</dbReference>
<dbReference type="SUPFAM" id="SSF53850">
    <property type="entry name" value="Periplasmic binding protein-like II"/>
    <property type="match status" value="1"/>
</dbReference>
<evidence type="ECO:0000259" key="8">
    <source>
        <dbReference type="Pfam" id="PF01634"/>
    </source>
</evidence>
<sequence length="162" mass="17386">IEVRFLSASEIAAQLLDGKVHVGVTGLDLIEESAGQRKTEDLLKMITPLGFGGAKVVVAVPTGWVDVTTLEDLRDVAGLMHRKQNRLLKIATKYTNLTRRFFHQRGFSEYRLVESAGATEGAPNAGAADLIVDITSSGATLAANGLRVLRDGVILSSEAWLV</sequence>
<dbReference type="InterPro" id="IPR001348">
    <property type="entry name" value="ATP_PRibTrfase_HisG"/>
</dbReference>
<keyword evidence="6" id="KW-0808">Transferase</keyword>
<protein>
    <recommendedName>
        <fullName evidence="3">ATP phosphoribosyltransferase</fullName>
        <ecNumber evidence="3">2.4.2.17</ecNumber>
    </recommendedName>
</protein>
<dbReference type="EMBL" id="KB307657">
    <property type="protein sequence ID" value="ELT98660.1"/>
    <property type="molecule type" value="Genomic_DNA"/>
</dbReference>
<accession>R7U677</accession>
<dbReference type="EMBL" id="AMQN01048798">
    <property type="status" value="NOT_ANNOTATED_CDS"/>
    <property type="molecule type" value="Genomic_DNA"/>
</dbReference>
<evidence type="ECO:0000256" key="5">
    <source>
        <dbReference type="ARBA" id="ARBA00022676"/>
    </source>
</evidence>
<dbReference type="OrthoDB" id="10052394at2759"/>
<dbReference type="PROSITE" id="PS01316">
    <property type="entry name" value="ATP_P_PHORIBOSYLTR"/>
    <property type="match status" value="1"/>
</dbReference>
<evidence type="ECO:0000256" key="7">
    <source>
        <dbReference type="ARBA" id="ARBA00023102"/>
    </source>
</evidence>
<feature type="non-terminal residue" evidence="9">
    <location>
        <position position="1"/>
    </location>
</feature>
<evidence type="ECO:0000256" key="6">
    <source>
        <dbReference type="ARBA" id="ARBA00022679"/>
    </source>
</evidence>
<organism evidence="9">
    <name type="scientific">Capitella teleta</name>
    <name type="common">Polychaete worm</name>
    <dbReference type="NCBI Taxonomy" id="283909"/>
    <lineage>
        <taxon>Eukaryota</taxon>
        <taxon>Metazoa</taxon>
        <taxon>Spiralia</taxon>
        <taxon>Lophotrochozoa</taxon>
        <taxon>Annelida</taxon>
        <taxon>Polychaeta</taxon>
        <taxon>Sedentaria</taxon>
        <taxon>Scolecida</taxon>
        <taxon>Capitellidae</taxon>
        <taxon>Capitella</taxon>
    </lineage>
</organism>
<dbReference type="GO" id="GO:0000105">
    <property type="term" value="P:L-histidine biosynthetic process"/>
    <property type="evidence" value="ECO:0007669"/>
    <property type="project" value="UniProtKB-UniPathway"/>
</dbReference>
<dbReference type="InterPro" id="IPR018198">
    <property type="entry name" value="ATP_PRibTrfase_CS"/>
</dbReference>
<evidence type="ECO:0000256" key="2">
    <source>
        <dbReference type="ARBA" id="ARBA00004667"/>
    </source>
</evidence>
<evidence type="ECO:0000313" key="10">
    <source>
        <dbReference type="EnsemblMetazoa" id="CapteP61502"/>
    </source>
</evidence>
<dbReference type="HOGENOM" id="CLU_038115_0_1_1"/>